<accession>A0ABP0VUC8</accession>
<protein>
    <recommendedName>
        <fullName evidence="7">Ribosomal protein L20</fullName>
    </recommendedName>
</protein>
<evidence type="ECO:0000256" key="1">
    <source>
        <dbReference type="ARBA" id="ARBA00008931"/>
    </source>
</evidence>
<comment type="similarity">
    <text evidence="1 4">Belongs to the universal ribosomal protein uL16 family.</text>
</comment>
<dbReference type="SUPFAM" id="SSF54686">
    <property type="entry name" value="Ribosomal protein L16p/L10e"/>
    <property type="match status" value="1"/>
</dbReference>
<dbReference type="InterPro" id="IPR000114">
    <property type="entry name" value="Ribosomal_uL16_bact-type"/>
</dbReference>
<dbReference type="Pfam" id="PF00252">
    <property type="entry name" value="Ribosomal_L16"/>
    <property type="match status" value="1"/>
</dbReference>
<keyword evidence="6" id="KW-1185">Reference proteome</keyword>
<keyword evidence="2 4" id="KW-0689">Ribosomal protein</keyword>
<evidence type="ECO:0000256" key="4">
    <source>
        <dbReference type="RuleBase" id="RU004413"/>
    </source>
</evidence>
<evidence type="ECO:0008006" key="7">
    <source>
        <dbReference type="Google" id="ProtNLM"/>
    </source>
</evidence>
<sequence>MRGVATRCNSICFGRFGLQAFGPAWITSRQIEARRRAIICYAHHNGKIWIHIFLNKLITMQLTETRIGSRKKSREYWGQVIDEGISL</sequence>
<dbReference type="InterPro" id="IPR036920">
    <property type="entry name" value="Ribosomal_uL16_sf"/>
</dbReference>
<gene>
    <name evidence="5" type="ORF">CSSPJE1EN1_LOCUS3573</name>
</gene>
<dbReference type="CDD" id="cd01433">
    <property type="entry name" value="Ribosomal_L16_L10e"/>
    <property type="match status" value="1"/>
</dbReference>
<evidence type="ECO:0000313" key="6">
    <source>
        <dbReference type="Proteomes" id="UP001497444"/>
    </source>
</evidence>
<name>A0ABP0VUC8_9BRYO</name>
<proteinExistence type="inferred from homology"/>
<reference evidence="5" key="1">
    <citation type="submission" date="2024-02" db="EMBL/GenBank/DDBJ databases">
        <authorList>
            <consortium name="ELIXIR-Norway"/>
            <consortium name="Elixir Norway"/>
        </authorList>
    </citation>
    <scope>NUCLEOTIDE SEQUENCE</scope>
</reference>
<dbReference type="NCBIfam" id="TIGR01164">
    <property type="entry name" value="rplP_bact"/>
    <property type="match status" value="1"/>
</dbReference>
<dbReference type="PANTHER" id="PTHR12220">
    <property type="entry name" value="50S/60S RIBOSOMAL PROTEIN L16"/>
    <property type="match status" value="1"/>
</dbReference>
<evidence type="ECO:0000256" key="3">
    <source>
        <dbReference type="ARBA" id="ARBA00023274"/>
    </source>
</evidence>
<dbReference type="PRINTS" id="PR00060">
    <property type="entry name" value="RIBOSOMALL16"/>
</dbReference>
<dbReference type="PANTHER" id="PTHR12220:SF13">
    <property type="entry name" value="LARGE RIBOSOMAL SUBUNIT PROTEIN UL16M"/>
    <property type="match status" value="1"/>
</dbReference>
<dbReference type="Proteomes" id="UP001497444">
    <property type="component" value="Chromosome 11"/>
</dbReference>
<dbReference type="Gene3D" id="3.90.1170.10">
    <property type="entry name" value="Ribosomal protein L10e/L16"/>
    <property type="match status" value="1"/>
</dbReference>
<evidence type="ECO:0000256" key="2">
    <source>
        <dbReference type="ARBA" id="ARBA00022980"/>
    </source>
</evidence>
<keyword evidence="3 4" id="KW-0687">Ribonucleoprotein</keyword>
<organism evidence="5 6">
    <name type="scientific">Sphagnum jensenii</name>
    <dbReference type="NCBI Taxonomy" id="128206"/>
    <lineage>
        <taxon>Eukaryota</taxon>
        <taxon>Viridiplantae</taxon>
        <taxon>Streptophyta</taxon>
        <taxon>Embryophyta</taxon>
        <taxon>Bryophyta</taxon>
        <taxon>Sphagnophytina</taxon>
        <taxon>Sphagnopsida</taxon>
        <taxon>Sphagnales</taxon>
        <taxon>Sphagnaceae</taxon>
        <taxon>Sphagnum</taxon>
    </lineage>
</organism>
<dbReference type="InterPro" id="IPR047873">
    <property type="entry name" value="Ribosomal_uL16"/>
</dbReference>
<dbReference type="InterPro" id="IPR016180">
    <property type="entry name" value="Ribosomal_uL16_dom"/>
</dbReference>
<evidence type="ECO:0000313" key="5">
    <source>
        <dbReference type="EMBL" id="CAK9258095.1"/>
    </source>
</evidence>
<dbReference type="EMBL" id="OZ020106">
    <property type="protein sequence ID" value="CAK9258095.1"/>
    <property type="molecule type" value="Genomic_DNA"/>
</dbReference>